<accession>A0ABV0T785</accession>
<organism evidence="1 2">
    <name type="scientific">Ilyodon furcidens</name>
    <name type="common">goldbreast splitfin</name>
    <dbReference type="NCBI Taxonomy" id="33524"/>
    <lineage>
        <taxon>Eukaryota</taxon>
        <taxon>Metazoa</taxon>
        <taxon>Chordata</taxon>
        <taxon>Craniata</taxon>
        <taxon>Vertebrata</taxon>
        <taxon>Euteleostomi</taxon>
        <taxon>Actinopterygii</taxon>
        <taxon>Neopterygii</taxon>
        <taxon>Teleostei</taxon>
        <taxon>Neoteleostei</taxon>
        <taxon>Acanthomorphata</taxon>
        <taxon>Ovalentaria</taxon>
        <taxon>Atherinomorphae</taxon>
        <taxon>Cyprinodontiformes</taxon>
        <taxon>Goodeidae</taxon>
        <taxon>Ilyodon</taxon>
    </lineage>
</organism>
<dbReference type="Proteomes" id="UP001482620">
    <property type="component" value="Unassembled WGS sequence"/>
</dbReference>
<protein>
    <submittedName>
        <fullName evidence="1">Uncharacterized protein</fullName>
    </submittedName>
</protein>
<reference evidence="1 2" key="1">
    <citation type="submission" date="2021-06" db="EMBL/GenBank/DDBJ databases">
        <authorList>
            <person name="Palmer J.M."/>
        </authorList>
    </citation>
    <scope>NUCLEOTIDE SEQUENCE [LARGE SCALE GENOMIC DNA]</scope>
    <source>
        <strain evidence="2">if_2019</strain>
        <tissue evidence="1">Muscle</tissue>
    </source>
</reference>
<keyword evidence="2" id="KW-1185">Reference proteome</keyword>
<proteinExistence type="predicted"/>
<comment type="caution">
    <text evidence="1">The sequence shown here is derived from an EMBL/GenBank/DDBJ whole genome shotgun (WGS) entry which is preliminary data.</text>
</comment>
<dbReference type="EMBL" id="JAHRIQ010023634">
    <property type="protein sequence ID" value="MEQ2228266.1"/>
    <property type="molecule type" value="Genomic_DNA"/>
</dbReference>
<name>A0ABV0T785_9TELE</name>
<sequence length="99" mass="11013">MSSVNCTKRLATSQGNSSNLLQHNQVVQWEELKKATTAQSKAQGRTGLRKQQYISRVNQDQKPCSESSGQPRTELALLTSWFSLFLSRFVLPGAQQTTA</sequence>
<evidence type="ECO:0000313" key="2">
    <source>
        <dbReference type="Proteomes" id="UP001482620"/>
    </source>
</evidence>
<gene>
    <name evidence="1" type="ORF">ILYODFUR_007257</name>
</gene>
<evidence type="ECO:0000313" key="1">
    <source>
        <dbReference type="EMBL" id="MEQ2228266.1"/>
    </source>
</evidence>